<dbReference type="AlphaFoldDB" id="A0A016SI07"/>
<feature type="region of interest" description="Disordered" evidence="1">
    <location>
        <begin position="820"/>
        <end position="874"/>
    </location>
</feature>
<feature type="compositionally biased region" description="Polar residues" evidence="1">
    <location>
        <begin position="472"/>
        <end position="504"/>
    </location>
</feature>
<dbReference type="Pfam" id="PF00078">
    <property type="entry name" value="RVT_1"/>
    <property type="match status" value="1"/>
</dbReference>
<keyword evidence="4" id="KW-1185">Reference proteome</keyword>
<dbReference type="InterPro" id="IPR000477">
    <property type="entry name" value="RT_dom"/>
</dbReference>
<gene>
    <name evidence="3" type="primary">Acey_s0222.g2630</name>
    <name evidence="3" type="ORF">Y032_0222g2630</name>
</gene>
<proteinExistence type="predicted"/>
<sequence>MTLIKECLGCNIFKWSGKYYSQQRGLAMGQRLAPVLAICFMSKIEEPVLSRCPLMYCRYIDDCCIVTSTQSEMDECFRILNQQSQYIKLTRETPRDGWLAYLNIQLMLSNGVVRVKWYRKESSKNIIVHAASAHPTAVKRAVIRNMLKTATDVCSGEIERQESLKQAFDILHSNGYQTKPRKTRRLRNVSSTVERSDKLLLCLPFISDRISAAIRKCLIRAQLHDDVVLVNIPNDNIKRQLIRNRLYDRTCVVENCTICPYGKIGDCVKTGVIYEIECSVCHARYIGETGRPLYVRVNEHLASKKRESLITPLGKHRREVHGGNDFSVKCKILAYEASTSARKTLEAFYISARNPDMNGRNEHLAITNDLIPFLSLCERSVIVLAEYHHRYNRGARGYDMIKPCRGVLKDASKSTNTPVTAPRKRGRPRKREHSEVLSVINVKKELVDESYNLPPPVVRSRPRECVKKRRTVSSLSSTGNCTPSDRRSSAATSECSPGAASTNMSISTVDMKPSLSLSPLDTELVDVQELWDYYTARAEYQSLLSKSNPKYSRARGRTNERQAVVEKIQHLRRIEQSMRKGVKQITTFEFFNYVNPLCPGLNDVTTDVFIIACSKDKIVKKDFLSRIVIPCKAPQQRNPPVLYYSVPPEVEKSAVDVYLVVKVYTEQKYHYIGSARRIGRSRGEQEEDIKEAPVVKRVLYGVRKVASRVNEGIDPDFGNHTVVLVNNDTDGLEGITFRIPDEKWMTSSAQLDLLARTGTRLCSLGPIGLINFGISDEHVEYDWNVVEKVMDTRFKRKTELLRSSEFTVWYHYKGLNDTEETPATARESPSSDKENRSVRVSPRKSPRSPQKLTSRSLSPRKNGRTPVTASPDFTLPSGVLDRVPGFICPFTGKGFESVEELEEHLSSSYPAFKFEKAKWNASFVHFVVTSRITRSAWENPTKVAEERDRKSLSVISPRRKVLYAPPPVVPTRKKNELPKAQIIPYGEMSFVPPTYSQVPGPSSSKVYHSVIEDTCDWKDHLSERNIRDYIDDTPQEKEFMILHNKFRSKFRHLIVGSKLTLDFYTKFVEACGPEMKKKRIRAHCVARLTRLVQQEKMTPTNMAMLTQKLYELGPIE</sequence>
<feature type="region of interest" description="Disordered" evidence="1">
    <location>
        <begin position="409"/>
        <end position="435"/>
    </location>
</feature>
<evidence type="ECO:0000313" key="4">
    <source>
        <dbReference type="Proteomes" id="UP000024635"/>
    </source>
</evidence>
<dbReference type="PANTHER" id="PTHR21301:SF10">
    <property type="entry name" value="REVERSE TRANSCRIPTASE DOMAIN-CONTAINING PROTEIN"/>
    <property type="match status" value="1"/>
</dbReference>
<dbReference type="PANTHER" id="PTHR21301">
    <property type="entry name" value="REVERSE TRANSCRIPTASE"/>
    <property type="match status" value="1"/>
</dbReference>
<dbReference type="PROSITE" id="PS50878">
    <property type="entry name" value="RT_POL"/>
    <property type="match status" value="1"/>
</dbReference>
<name>A0A016SI07_9BILA</name>
<dbReference type="EMBL" id="JARK01001558">
    <property type="protein sequence ID" value="EYB90255.1"/>
    <property type="molecule type" value="Genomic_DNA"/>
</dbReference>
<comment type="caution">
    <text evidence="3">The sequence shown here is derived from an EMBL/GenBank/DDBJ whole genome shotgun (WGS) entry which is preliminary data.</text>
</comment>
<dbReference type="InterPro" id="IPR035901">
    <property type="entry name" value="GIY-YIG_endonuc_sf"/>
</dbReference>
<dbReference type="Gene3D" id="3.40.1440.10">
    <property type="entry name" value="GIY-YIG endonuclease"/>
    <property type="match status" value="1"/>
</dbReference>
<evidence type="ECO:0000313" key="3">
    <source>
        <dbReference type="EMBL" id="EYB90255.1"/>
    </source>
</evidence>
<dbReference type="Pfam" id="PF26215">
    <property type="entry name" value="HTH_animal"/>
    <property type="match status" value="1"/>
</dbReference>
<evidence type="ECO:0000256" key="1">
    <source>
        <dbReference type="SAM" id="MobiDB-lite"/>
    </source>
</evidence>
<accession>A0A016SI07</accession>
<dbReference type="Proteomes" id="UP000024635">
    <property type="component" value="Unassembled WGS sequence"/>
</dbReference>
<feature type="domain" description="Reverse transcriptase" evidence="2">
    <location>
        <begin position="1"/>
        <end position="114"/>
    </location>
</feature>
<organism evidence="3 4">
    <name type="scientific">Ancylostoma ceylanicum</name>
    <dbReference type="NCBI Taxonomy" id="53326"/>
    <lineage>
        <taxon>Eukaryota</taxon>
        <taxon>Metazoa</taxon>
        <taxon>Ecdysozoa</taxon>
        <taxon>Nematoda</taxon>
        <taxon>Chromadorea</taxon>
        <taxon>Rhabditida</taxon>
        <taxon>Rhabditina</taxon>
        <taxon>Rhabditomorpha</taxon>
        <taxon>Strongyloidea</taxon>
        <taxon>Ancylostomatidae</taxon>
        <taxon>Ancylostomatinae</taxon>
        <taxon>Ancylostoma</taxon>
    </lineage>
</organism>
<reference evidence="4" key="1">
    <citation type="journal article" date="2015" name="Nat. Genet.">
        <title>The genome and transcriptome of the zoonotic hookworm Ancylostoma ceylanicum identify infection-specific gene families.</title>
        <authorList>
            <person name="Schwarz E.M."/>
            <person name="Hu Y."/>
            <person name="Antoshechkin I."/>
            <person name="Miller M.M."/>
            <person name="Sternberg P.W."/>
            <person name="Aroian R.V."/>
        </authorList>
    </citation>
    <scope>NUCLEOTIDE SEQUENCE</scope>
    <source>
        <strain evidence="4">HY135</strain>
    </source>
</reference>
<feature type="compositionally biased region" description="Basic residues" evidence="1">
    <location>
        <begin position="422"/>
        <end position="431"/>
    </location>
</feature>
<protein>
    <recommendedName>
        <fullName evidence="2">Reverse transcriptase domain-containing protein</fullName>
    </recommendedName>
</protein>
<dbReference type="STRING" id="53326.A0A016SI07"/>
<dbReference type="InterPro" id="IPR058912">
    <property type="entry name" value="HTH_animal"/>
</dbReference>
<feature type="compositionally biased region" description="Polar residues" evidence="1">
    <location>
        <begin position="850"/>
        <end position="859"/>
    </location>
</feature>
<dbReference type="OrthoDB" id="5839690at2759"/>
<feature type="region of interest" description="Disordered" evidence="1">
    <location>
        <begin position="452"/>
        <end position="504"/>
    </location>
</feature>
<evidence type="ECO:0000259" key="2">
    <source>
        <dbReference type="PROSITE" id="PS50878"/>
    </source>
</evidence>